<accession>X1N3I8</accession>
<gene>
    <name evidence="1" type="ORF">S06H3_40571</name>
</gene>
<evidence type="ECO:0000313" key="1">
    <source>
        <dbReference type="EMBL" id="GAI38567.1"/>
    </source>
</evidence>
<protein>
    <submittedName>
        <fullName evidence="1">Uncharacterized protein</fullName>
    </submittedName>
</protein>
<sequence>LGEGFKQKAKNLRDFLARTSSIRERIYSSFDSLKRAKGKGERVKLLESIEEDLENLRNIVGNFHLGDNPGVPNERGESLSDFYDGLYYLFGKSGVAIFRGII</sequence>
<dbReference type="AlphaFoldDB" id="X1N3I8"/>
<feature type="non-terminal residue" evidence="1">
    <location>
        <position position="1"/>
    </location>
</feature>
<proteinExistence type="predicted"/>
<dbReference type="EMBL" id="BARV01024914">
    <property type="protein sequence ID" value="GAI38567.1"/>
    <property type="molecule type" value="Genomic_DNA"/>
</dbReference>
<name>X1N3I8_9ZZZZ</name>
<reference evidence="1" key="1">
    <citation type="journal article" date="2014" name="Front. Microbiol.">
        <title>High frequency of phylogenetically diverse reductive dehalogenase-homologous genes in deep subseafloor sedimentary metagenomes.</title>
        <authorList>
            <person name="Kawai M."/>
            <person name="Futagami T."/>
            <person name="Toyoda A."/>
            <person name="Takaki Y."/>
            <person name="Nishi S."/>
            <person name="Hori S."/>
            <person name="Arai W."/>
            <person name="Tsubouchi T."/>
            <person name="Morono Y."/>
            <person name="Uchiyama I."/>
            <person name="Ito T."/>
            <person name="Fujiyama A."/>
            <person name="Inagaki F."/>
            <person name="Takami H."/>
        </authorList>
    </citation>
    <scope>NUCLEOTIDE SEQUENCE</scope>
    <source>
        <strain evidence="1">Expedition CK06-06</strain>
    </source>
</reference>
<organism evidence="1">
    <name type="scientific">marine sediment metagenome</name>
    <dbReference type="NCBI Taxonomy" id="412755"/>
    <lineage>
        <taxon>unclassified sequences</taxon>
        <taxon>metagenomes</taxon>
        <taxon>ecological metagenomes</taxon>
    </lineage>
</organism>
<comment type="caution">
    <text evidence="1">The sequence shown here is derived from an EMBL/GenBank/DDBJ whole genome shotgun (WGS) entry which is preliminary data.</text>
</comment>